<protein>
    <recommendedName>
        <fullName evidence="1">Reverse transcriptase domain-containing protein</fullName>
    </recommendedName>
</protein>
<gene>
    <name evidence="2" type="ORF">MTR67_052282</name>
</gene>
<accession>A0AAF0V5X1</accession>
<feature type="domain" description="Reverse transcriptase" evidence="1">
    <location>
        <begin position="458"/>
        <end position="645"/>
    </location>
</feature>
<evidence type="ECO:0000313" key="3">
    <source>
        <dbReference type="Proteomes" id="UP001234989"/>
    </source>
</evidence>
<dbReference type="Pfam" id="PF03372">
    <property type="entry name" value="Exo_endo_phos"/>
    <property type="match status" value="1"/>
</dbReference>
<dbReference type="GO" id="GO:0003824">
    <property type="term" value="F:catalytic activity"/>
    <property type="evidence" value="ECO:0007669"/>
    <property type="project" value="InterPro"/>
</dbReference>
<dbReference type="Proteomes" id="UP001234989">
    <property type="component" value="Chromosome 12"/>
</dbReference>
<reference evidence="2" key="1">
    <citation type="submission" date="2023-08" db="EMBL/GenBank/DDBJ databases">
        <title>A de novo genome assembly of Solanum verrucosum Schlechtendal, a Mexican diploid species geographically isolated from the other diploid A-genome species in potato relatives.</title>
        <authorList>
            <person name="Hosaka K."/>
        </authorList>
    </citation>
    <scope>NUCLEOTIDE SEQUENCE</scope>
    <source>
        <tissue evidence="2">Young leaves</tissue>
    </source>
</reference>
<dbReference type="PROSITE" id="PS50878">
    <property type="entry name" value="RT_POL"/>
    <property type="match status" value="1"/>
</dbReference>
<sequence>RREGLYIVCCLDGEFKLISWNVRGLNDREKRRVVHSLLSGWRVDIVCLQETKIEGDISEMVKQIWGGRWIRYACLKASGTRGAAIYLECMLLTVTRKGDLYGKLSSVRGLMEGPWAMCGDFNVSRYISEKKNYNRRTKGMREFSDFIEDMELVDMQLEDAAYTWFKGDQQEAASRIDRLMISKEWDDTFNNLKQIPLQRLGSDHIPIALIPGCWERNKSYFKFENWWLQSEGFVDRVREWWSSFSYTGRPDYVLACKLKALKLKLKEWKQEEGGNLGSQRRRLLEQLAELDTERVNRTLTVEETTKKAAVLLEYEELVKKEEVSWRQKSRVLWLKEGDKNTKFFHKMANAHRRYNNIDQLMIQGEVTQEKGKIEGEIIAYYKNLYRETHQWRHSYNNVECPMLTEEEKMSLQGRFEENEVLNCLKLCAADKAPGLDGYTMGFFIKCWDVLKNMDTFQNFYEQEVFEKSFNATFIALIPKKKGANELRDYRPISLIGSIYKILSKILTERLKVVIDRLVDSQQMAFIKGRQIMDAVLIANEAVDSRIKQKKLGILCKLDIEKAYDHVNWKYLLKILEMMGFGQKWLNWISFCISTVSFSVLINGSPAGFFQTQRGLRQGDPLSPFLFLITMEGLNNMLKTANMEDG</sequence>
<feature type="non-terminal residue" evidence="2">
    <location>
        <position position="1"/>
    </location>
</feature>
<dbReference type="EMBL" id="CP133623">
    <property type="protein sequence ID" value="WMV58897.1"/>
    <property type="molecule type" value="Genomic_DNA"/>
</dbReference>
<dbReference type="InterPro" id="IPR052343">
    <property type="entry name" value="Retrotransposon-Effector_Assoc"/>
</dbReference>
<dbReference type="PANTHER" id="PTHR46890:SF50">
    <property type="entry name" value="RNA-DIRECTED DNA POLYMERASE, EUKARYOTA, REVERSE TRANSCRIPTASE ZINC-BINDING DOMAIN PROTEIN-RELATED"/>
    <property type="match status" value="1"/>
</dbReference>
<proteinExistence type="predicted"/>
<dbReference type="Gene3D" id="3.60.10.10">
    <property type="entry name" value="Endonuclease/exonuclease/phosphatase"/>
    <property type="match status" value="2"/>
</dbReference>
<evidence type="ECO:0000259" key="1">
    <source>
        <dbReference type="PROSITE" id="PS50878"/>
    </source>
</evidence>
<keyword evidence="3" id="KW-1185">Reference proteome</keyword>
<dbReference type="SUPFAM" id="SSF56219">
    <property type="entry name" value="DNase I-like"/>
    <property type="match status" value="1"/>
</dbReference>
<dbReference type="PANTHER" id="PTHR46890">
    <property type="entry name" value="NON-LTR RETROLELEMENT REVERSE TRANSCRIPTASE-LIKE PROTEIN-RELATED"/>
    <property type="match status" value="1"/>
</dbReference>
<evidence type="ECO:0000313" key="2">
    <source>
        <dbReference type="EMBL" id="WMV58897.1"/>
    </source>
</evidence>
<dbReference type="AlphaFoldDB" id="A0AAF0V5X1"/>
<dbReference type="InterPro" id="IPR000477">
    <property type="entry name" value="RT_dom"/>
</dbReference>
<dbReference type="InterPro" id="IPR005135">
    <property type="entry name" value="Endo/exonuclease/phosphatase"/>
</dbReference>
<dbReference type="CDD" id="cd01650">
    <property type="entry name" value="RT_nLTR_like"/>
    <property type="match status" value="1"/>
</dbReference>
<dbReference type="Pfam" id="PF00078">
    <property type="entry name" value="RVT_1"/>
    <property type="match status" value="1"/>
</dbReference>
<name>A0AAF0V5X1_SOLVR</name>
<dbReference type="SUPFAM" id="SSF56672">
    <property type="entry name" value="DNA/RNA polymerases"/>
    <property type="match status" value="1"/>
</dbReference>
<organism evidence="2 3">
    <name type="scientific">Solanum verrucosum</name>
    <dbReference type="NCBI Taxonomy" id="315347"/>
    <lineage>
        <taxon>Eukaryota</taxon>
        <taxon>Viridiplantae</taxon>
        <taxon>Streptophyta</taxon>
        <taxon>Embryophyta</taxon>
        <taxon>Tracheophyta</taxon>
        <taxon>Spermatophyta</taxon>
        <taxon>Magnoliopsida</taxon>
        <taxon>eudicotyledons</taxon>
        <taxon>Gunneridae</taxon>
        <taxon>Pentapetalae</taxon>
        <taxon>asterids</taxon>
        <taxon>lamiids</taxon>
        <taxon>Solanales</taxon>
        <taxon>Solanaceae</taxon>
        <taxon>Solanoideae</taxon>
        <taxon>Solaneae</taxon>
        <taxon>Solanum</taxon>
    </lineage>
</organism>
<dbReference type="InterPro" id="IPR036691">
    <property type="entry name" value="Endo/exonu/phosph_ase_sf"/>
</dbReference>
<dbReference type="InterPro" id="IPR043502">
    <property type="entry name" value="DNA/RNA_pol_sf"/>
</dbReference>